<keyword evidence="1" id="KW-0812">Transmembrane</keyword>
<dbReference type="InterPro" id="IPR011642">
    <property type="entry name" value="Gate_dom"/>
</dbReference>
<feature type="transmembrane region" description="Helical" evidence="1">
    <location>
        <begin position="189"/>
        <end position="211"/>
    </location>
</feature>
<evidence type="ECO:0000313" key="3">
    <source>
        <dbReference type="EMBL" id="NBH61279.1"/>
    </source>
</evidence>
<feature type="domain" description="Nucleoside transporter/FeoB GTPase Gate" evidence="2">
    <location>
        <begin position="66"/>
        <end position="174"/>
    </location>
</feature>
<sequence>MKFKSAIIKNRVVPIRIFEGGYLIMMNYIWVAFVVIAVIAGGVTGNIEAVLNNVFDFAQTAVDIALDLIGIMTFFCGLMKVMERAGLCEKLGKAIAPVMRLLFPEVPAEHPANSAMALYFAANILGIGNAATPFGLKAMAELQTLNPTRGIATNAQCMLMAISTTSITLIPVTAMGLRSAVQTQGAAEIIAPVIIATAISTIVGVTCTILFQKMKRWKWENVIEKEMAAGTLEINEEYIGDNPIVLPENYVSVSSKDGGRVSF</sequence>
<dbReference type="AlphaFoldDB" id="A0A845QHA1"/>
<dbReference type="Pfam" id="PF07670">
    <property type="entry name" value="Gate"/>
    <property type="match status" value="1"/>
</dbReference>
<evidence type="ECO:0000259" key="2">
    <source>
        <dbReference type="Pfam" id="PF07670"/>
    </source>
</evidence>
<proteinExistence type="predicted"/>
<keyword evidence="1" id="KW-0472">Membrane</keyword>
<dbReference type="Proteomes" id="UP000446866">
    <property type="component" value="Unassembled WGS sequence"/>
</dbReference>
<organism evidence="3 4">
    <name type="scientific">Anaerotruncus colihominis</name>
    <dbReference type="NCBI Taxonomy" id="169435"/>
    <lineage>
        <taxon>Bacteria</taxon>
        <taxon>Bacillati</taxon>
        <taxon>Bacillota</taxon>
        <taxon>Clostridia</taxon>
        <taxon>Eubacteriales</taxon>
        <taxon>Oscillospiraceae</taxon>
        <taxon>Anaerotruncus</taxon>
    </lineage>
</organism>
<accession>A0A845QHA1</accession>
<feature type="transmembrane region" description="Helical" evidence="1">
    <location>
        <begin position="64"/>
        <end position="82"/>
    </location>
</feature>
<keyword evidence="4" id="KW-1185">Reference proteome</keyword>
<comment type="caution">
    <text evidence="3">The sequence shown here is derived from an EMBL/GenBank/DDBJ whole genome shotgun (WGS) entry which is preliminary data.</text>
</comment>
<reference evidence="3 4" key="1">
    <citation type="submission" date="2018-08" db="EMBL/GenBank/DDBJ databases">
        <title>Murine metabolic-syndrome-specific gut microbial biobank.</title>
        <authorList>
            <person name="Liu C."/>
        </authorList>
    </citation>
    <scope>NUCLEOTIDE SEQUENCE [LARGE SCALE GENOMIC DNA]</scope>
    <source>
        <strain evidence="3 4">28</strain>
    </source>
</reference>
<evidence type="ECO:0000313" key="4">
    <source>
        <dbReference type="Proteomes" id="UP000446866"/>
    </source>
</evidence>
<gene>
    <name evidence="3" type="ORF">D0435_06395</name>
</gene>
<name>A0A845QHA1_9FIRM</name>
<evidence type="ECO:0000256" key="1">
    <source>
        <dbReference type="SAM" id="Phobius"/>
    </source>
</evidence>
<feature type="transmembrane region" description="Helical" evidence="1">
    <location>
        <begin position="157"/>
        <end position="177"/>
    </location>
</feature>
<dbReference type="EMBL" id="QXWK01000010">
    <property type="protein sequence ID" value="NBH61279.1"/>
    <property type="molecule type" value="Genomic_DNA"/>
</dbReference>
<feature type="transmembrane region" description="Helical" evidence="1">
    <location>
        <begin position="21"/>
        <end position="44"/>
    </location>
</feature>
<keyword evidence="1" id="KW-1133">Transmembrane helix</keyword>
<protein>
    <submittedName>
        <fullName evidence="3">Nucleoside recognition protein</fullName>
    </submittedName>
</protein>